<name>A0A3B4D3U6_PYGNA</name>
<dbReference type="Ensembl" id="ENSPNAT00000026702.2">
    <property type="protein sequence ID" value="ENSPNAP00000017771.1"/>
    <property type="gene ID" value="ENSPNAG00000007120.2"/>
</dbReference>
<evidence type="ECO:0000313" key="5">
    <source>
        <dbReference type="Ensembl" id="ENSPNAP00000017771.1"/>
    </source>
</evidence>
<comment type="similarity">
    <text evidence="1">Belongs to the PP1 inhibitor family.</text>
</comment>
<accession>A0A3B4D3U6</accession>
<feature type="region of interest" description="Disordered" evidence="4">
    <location>
        <begin position="136"/>
        <end position="157"/>
    </location>
</feature>
<organism evidence="5 6">
    <name type="scientific">Pygocentrus nattereri</name>
    <name type="common">Red-bellied piranha</name>
    <dbReference type="NCBI Taxonomy" id="42514"/>
    <lineage>
        <taxon>Eukaryota</taxon>
        <taxon>Metazoa</taxon>
        <taxon>Chordata</taxon>
        <taxon>Craniata</taxon>
        <taxon>Vertebrata</taxon>
        <taxon>Euteleostomi</taxon>
        <taxon>Actinopterygii</taxon>
        <taxon>Neopterygii</taxon>
        <taxon>Teleostei</taxon>
        <taxon>Ostariophysi</taxon>
        <taxon>Characiformes</taxon>
        <taxon>Characoidei</taxon>
        <taxon>Pygocentrus</taxon>
    </lineage>
</organism>
<reference evidence="5 6" key="1">
    <citation type="submission" date="2020-10" db="EMBL/GenBank/DDBJ databases">
        <title>Pygocentrus nattereri (red-bellied piranha) genome, fPygNat1, primary haplotype.</title>
        <authorList>
            <person name="Myers G."/>
            <person name="Meyer A."/>
            <person name="Karagic N."/>
            <person name="Pippel M."/>
            <person name="Winkler S."/>
            <person name="Tracey A."/>
            <person name="Wood J."/>
            <person name="Formenti G."/>
            <person name="Howe K."/>
            <person name="Fedrigo O."/>
            <person name="Jarvis E.D."/>
        </authorList>
    </citation>
    <scope>NUCLEOTIDE SEQUENCE [LARGE SCALE GENOMIC DNA]</scope>
</reference>
<dbReference type="AlphaFoldDB" id="A0A3B4D3U6"/>
<keyword evidence="6" id="KW-1185">Reference proteome</keyword>
<dbReference type="Gene3D" id="1.10.150.220">
    <property type="entry name" value="CPI-17"/>
    <property type="match status" value="1"/>
</dbReference>
<dbReference type="STRING" id="42514.ENSPNAP00000017771"/>
<keyword evidence="3" id="KW-0650">Protein phosphatase inhibitor</keyword>
<dbReference type="GO" id="GO:0004865">
    <property type="term" value="F:protein serine/threonine phosphatase inhibitor activity"/>
    <property type="evidence" value="ECO:0007669"/>
    <property type="project" value="TreeGrafter"/>
</dbReference>
<dbReference type="PANTHER" id="PTHR16188:SF4">
    <property type="entry name" value="PROTEIN PHOSPHATASE 1 REGULATORY SUBUNIT 14A"/>
    <property type="match status" value="1"/>
</dbReference>
<dbReference type="GO" id="GO:0005737">
    <property type="term" value="C:cytoplasm"/>
    <property type="evidence" value="ECO:0007669"/>
    <property type="project" value="InterPro"/>
</dbReference>
<dbReference type="CTD" id="550561"/>
<dbReference type="Pfam" id="PF05361">
    <property type="entry name" value="PP1_inhibitor"/>
    <property type="match status" value="1"/>
</dbReference>
<proteinExistence type="inferred from homology"/>
<evidence type="ECO:0000256" key="2">
    <source>
        <dbReference type="ARBA" id="ARBA00022553"/>
    </source>
</evidence>
<reference evidence="5" key="3">
    <citation type="submission" date="2025-09" db="UniProtKB">
        <authorList>
            <consortium name="Ensembl"/>
        </authorList>
    </citation>
    <scope>IDENTIFICATION</scope>
</reference>
<dbReference type="Proteomes" id="UP001501920">
    <property type="component" value="Chromosome 23"/>
</dbReference>
<dbReference type="OrthoDB" id="8193882at2759"/>
<sequence>MAEDGSCRRREESDRYPRAGALLSAQKRQARVTVKYNRKELQRRLNVETWIEDALEDLYAGAEDEMPEEIDIDDLLVLQSNEERAQKLQELLQTCRNDIQAFVTELLQKLQGLHKQEELQNKGVGHPCLHNYPHHHGNVHHHGHAHHQHQHQTHQTF</sequence>
<dbReference type="InterPro" id="IPR008025">
    <property type="entry name" value="CPI-17"/>
</dbReference>
<dbReference type="InterPro" id="IPR036658">
    <property type="entry name" value="CPI-17_sf"/>
</dbReference>
<evidence type="ECO:0000313" key="6">
    <source>
        <dbReference type="Proteomes" id="UP001501920"/>
    </source>
</evidence>
<keyword evidence="2" id="KW-0597">Phosphoprotein</keyword>
<feature type="compositionally biased region" description="Basic and acidic residues" evidence="4">
    <location>
        <begin position="1"/>
        <end position="17"/>
    </location>
</feature>
<reference evidence="5" key="2">
    <citation type="submission" date="2025-08" db="UniProtKB">
        <authorList>
            <consortium name="Ensembl"/>
        </authorList>
    </citation>
    <scope>IDENTIFICATION</scope>
</reference>
<protein>
    <submittedName>
        <fullName evidence="5">Protein phosphatase 1, regulatory (inhibitor) subunit 14Aa</fullName>
    </submittedName>
</protein>
<evidence type="ECO:0000256" key="1">
    <source>
        <dbReference type="ARBA" id="ARBA00005483"/>
    </source>
</evidence>
<dbReference type="SUPFAM" id="SSF81790">
    <property type="entry name" value="Myosin phosphatase inhibitor 17kDa protein, CPI-17"/>
    <property type="match status" value="1"/>
</dbReference>
<dbReference type="PANTHER" id="PTHR16188">
    <property type="entry name" value="PROTEIN PHOSPHATASE 1 INHIBITOR POTENTIATED BY PROTEIN KINASE C"/>
    <property type="match status" value="1"/>
</dbReference>
<dbReference type="RefSeq" id="XP_017580470.1">
    <property type="nucleotide sequence ID" value="XM_017724981.2"/>
</dbReference>
<dbReference type="OMA" id="HPVICHG"/>
<dbReference type="GeneID" id="108444025"/>
<dbReference type="GeneTree" id="ENSGT00950000182985"/>
<evidence type="ECO:0000256" key="3">
    <source>
        <dbReference type="ARBA" id="ARBA00023272"/>
    </source>
</evidence>
<feature type="region of interest" description="Disordered" evidence="4">
    <location>
        <begin position="1"/>
        <end position="20"/>
    </location>
</feature>
<evidence type="ECO:0000256" key="4">
    <source>
        <dbReference type="SAM" id="MobiDB-lite"/>
    </source>
</evidence>